<accession>A0ACD3A171</accession>
<name>A0ACD3A171_9AGAR</name>
<protein>
    <submittedName>
        <fullName evidence="1">Uncharacterized protein</fullName>
    </submittedName>
</protein>
<keyword evidence="2" id="KW-1185">Reference proteome</keyword>
<reference evidence="1 2" key="1">
    <citation type="journal article" date="2019" name="Nat. Ecol. Evol.">
        <title>Megaphylogeny resolves global patterns of mushroom evolution.</title>
        <authorList>
            <person name="Varga T."/>
            <person name="Krizsan K."/>
            <person name="Foldi C."/>
            <person name="Dima B."/>
            <person name="Sanchez-Garcia M."/>
            <person name="Sanchez-Ramirez S."/>
            <person name="Szollosi G.J."/>
            <person name="Szarkandi J.G."/>
            <person name="Papp V."/>
            <person name="Albert L."/>
            <person name="Andreopoulos W."/>
            <person name="Angelini C."/>
            <person name="Antonin V."/>
            <person name="Barry K.W."/>
            <person name="Bougher N.L."/>
            <person name="Buchanan P."/>
            <person name="Buyck B."/>
            <person name="Bense V."/>
            <person name="Catcheside P."/>
            <person name="Chovatia M."/>
            <person name="Cooper J."/>
            <person name="Damon W."/>
            <person name="Desjardin D."/>
            <person name="Finy P."/>
            <person name="Geml J."/>
            <person name="Haridas S."/>
            <person name="Hughes K."/>
            <person name="Justo A."/>
            <person name="Karasinski D."/>
            <person name="Kautmanova I."/>
            <person name="Kiss B."/>
            <person name="Kocsube S."/>
            <person name="Kotiranta H."/>
            <person name="LaButti K.M."/>
            <person name="Lechner B.E."/>
            <person name="Liimatainen K."/>
            <person name="Lipzen A."/>
            <person name="Lukacs Z."/>
            <person name="Mihaltcheva S."/>
            <person name="Morgado L.N."/>
            <person name="Niskanen T."/>
            <person name="Noordeloos M.E."/>
            <person name="Ohm R.A."/>
            <person name="Ortiz-Santana B."/>
            <person name="Ovrebo C."/>
            <person name="Racz N."/>
            <person name="Riley R."/>
            <person name="Savchenko A."/>
            <person name="Shiryaev A."/>
            <person name="Soop K."/>
            <person name="Spirin V."/>
            <person name="Szebenyi C."/>
            <person name="Tomsovsky M."/>
            <person name="Tulloss R.E."/>
            <person name="Uehling J."/>
            <person name="Grigoriev I.V."/>
            <person name="Vagvolgyi C."/>
            <person name="Papp T."/>
            <person name="Martin F.M."/>
            <person name="Miettinen O."/>
            <person name="Hibbett D.S."/>
            <person name="Nagy L.G."/>
        </authorList>
    </citation>
    <scope>NUCLEOTIDE SEQUENCE [LARGE SCALE GENOMIC DNA]</scope>
    <source>
        <strain evidence="1 2">NL-1719</strain>
    </source>
</reference>
<evidence type="ECO:0000313" key="1">
    <source>
        <dbReference type="EMBL" id="TFK59553.1"/>
    </source>
</evidence>
<sequence>MVHPKQVVCIFPDGQVWNSLSDGVIPDSSKSFTEVQKKVLTDIAFHTESNSDQHTETTSKTFDETSSDPTIGGIEQELWTELEHLETYENQMEVLCQNPDLDPEPELIQIASKNFKPQEDPITDPIISPTTIVKELQKIGLWYNKEYKLLICIQCKMGLTPKGVYNHLTSKEMEVWRKTLIGKYEKVSIAVDHSLKKGNKSLKPQFETGKDELITKKFIGSEEELWTLPQDKWTEELSQRTFDQIEGLMVYDGLFACNLCSMAVRTMTSYYHHMGEYHKGADPHRPPYLCQAHNLFASTSYFVQINGTKQVLANDKLLMLPDFGQIHHTDKDLAAALSKTGIAKRLEHWRNTRLYSRLSCLKTSQKKQYESLQKAVHNIWHSNTEVTNKMSPLMRKLVTNPPSLFPTLKFLRREFTLIEPSTVNHYASSQIKFIGSLILDLQQEHRFYTLSDKQTKLLQSLCSALELSQAIEDYVKDLLFELYFPEDLVLDFEAGDFQFAILSFVALQCWNKDDGYVKLANLPILLATIQYFIRLLACGHMDKAGPVEFEKFCNSYLNDMKITPYGGIRTWIVWISKCVRSQAKSPTDHSSPIIWSQGHVLKVKNHEISIIKFKMYVASQLAALEKYMEEEVLLRLITLDEAKASCKKILNEGDQSICVFSVTPLWDSSVTEYFISALLKKFDFSFVENRLSYNKKSLQNWLQSVRFAWHAWYCLFHVTQGLPTFGTQELEFKAMTTESGTRHLFYNGKTLYFFSKFRKYGKSYPSYHFLPGQVAALLSILLVFVRPLEVMIAKNDEISNYQNFIFVTEGKPWTVPNLAHILQHWFLNGLSVDVQIRDYRYIAINILYQHILPEIQDTQVIEALKRASDENSGHSSAVAAINYARGDGTHIQRDLRKCQEIARLWHHWLNLEPDW</sequence>
<proteinExistence type="predicted"/>
<dbReference type="Proteomes" id="UP000308600">
    <property type="component" value="Unassembled WGS sequence"/>
</dbReference>
<dbReference type="EMBL" id="ML208946">
    <property type="protein sequence ID" value="TFK59553.1"/>
    <property type="molecule type" value="Genomic_DNA"/>
</dbReference>
<evidence type="ECO:0000313" key="2">
    <source>
        <dbReference type="Proteomes" id="UP000308600"/>
    </source>
</evidence>
<organism evidence="1 2">
    <name type="scientific">Pluteus cervinus</name>
    <dbReference type="NCBI Taxonomy" id="181527"/>
    <lineage>
        <taxon>Eukaryota</taxon>
        <taxon>Fungi</taxon>
        <taxon>Dikarya</taxon>
        <taxon>Basidiomycota</taxon>
        <taxon>Agaricomycotina</taxon>
        <taxon>Agaricomycetes</taxon>
        <taxon>Agaricomycetidae</taxon>
        <taxon>Agaricales</taxon>
        <taxon>Pluteineae</taxon>
        <taxon>Pluteaceae</taxon>
        <taxon>Pluteus</taxon>
    </lineage>
</organism>
<gene>
    <name evidence="1" type="ORF">BDN72DRAFT_905741</name>
</gene>